<accession>A0A1D8TZJ4</accession>
<dbReference type="STRING" id="1458985.BJP34_29245"/>
<keyword evidence="1" id="KW-0472">Membrane</keyword>
<dbReference type="Proteomes" id="UP000177870">
    <property type="component" value="Chromosome"/>
</dbReference>
<proteinExistence type="predicted"/>
<dbReference type="KEGG" id="mpro:BJP34_29245"/>
<name>A0A1D8TZJ4_9CYAN</name>
<sequence>MLRKIWKAWKGFGLLLGNFIARVILTIFYFTVFVPFAIITRLFTDFLNIKSKSVTSWHNRRSVISTLDSVQRQV</sequence>
<keyword evidence="1" id="KW-1133">Transmembrane helix</keyword>
<dbReference type="EMBL" id="CP017599">
    <property type="protein sequence ID" value="AOX02984.1"/>
    <property type="molecule type" value="Genomic_DNA"/>
</dbReference>
<protein>
    <submittedName>
        <fullName evidence="2">Uncharacterized protein</fullName>
    </submittedName>
</protein>
<evidence type="ECO:0000313" key="3">
    <source>
        <dbReference type="Proteomes" id="UP000177870"/>
    </source>
</evidence>
<evidence type="ECO:0000313" key="2">
    <source>
        <dbReference type="EMBL" id="AOX02984.1"/>
    </source>
</evidence>
<gene>
    <name evidence="2" type="ORF">BJP34_29245</name>
</gene>
<evidence type="ECO:0000256" key="1">
    <source>
        <dbReference type="SAM" id="Phobius"/>
    </source>
</evidence>
<organism evidence="2 3">
    <name type="scientific">Moorena producens PAL-8-15-08-1</name>
    <dbReference type="NCBI Taxonomy" id="1458985"/>
    <lineage>
        <taxon>Bacteria</taxon>
        <taxon>Bacillati</taxon>
        <taxon>Cyanobacteriota</taxon>
        <taxon>Cyanophyceae</taxon>
        <taxon>Coleofasciculales</taxon>
        <taxon>Coleofasciculaceae</taxon>
        <taxon>Moorena</taxon>
    </lineage>
</organism>
<dbReference type="AlphaFoldDB" id="A0A1D8TZJ4"/>
<keyword evidence="1" id="KW-0812">Transmembrane</keyword>
<reference evidence="3" key="1">
    <citation type="submission" date="2016-10" db="EMBL/GenBank/DDBJ databases">
        <title>Comparative genomics uncovers the prolific and rare metabolic potential of the cyanobacterial genus Moorea.</title>
        <authorList>
            <person name="Leao T."/>
            <person name="Castelao G."/>
            <person name="Korobeynikov A."/>
            <person name="Monroe E.A."/>
            <person name="Podell S."/>
            <person name="Glukhov E."/>
            <person name="Allen E."/>
            <person name="Gerwick W.H."/>
            <person name="Gerwick L."/>
        </authorList>
    </citation>
    <scope>NUCLEOTIDE SEQUENCE [LARGE SCALE GENOMIC DNA]</scope>
    <source>
        <strain evidence="3">PAL-8-15-08-1</strain>
    </source>
</reference>
<feature type="transmembrane region" description="Helical" evidence="1">
    <location>
        <begin position="20"/>
        <end position="43"/>
    </location>
</feature>